<dbReference type="SUPFAM" id="SSF46689">
    <property type="entry name" value="Homeodomain-like"/>
    <property type="match status" value="2"/>
</dbReference>
<dbReference type="EMBL" id="CAXDID020000028">
    <property type="protein sequence ID" value="CAL5991849.1"/>
    <property type="molecule type" value="Genomic_DNA"/>
</dbReference>
<sequence length="196" mass="23472">MSTRTYIKWTPKERYQLKQLVKHHNMYNNKFNWSEIADTIETKTARQCYDQYILLFKTNDKSEERHSWTEIEEQTLVQCFKLNPYQWTLIQKDHFPTLGIRQLKNKYNQLVKCQNFDKSCNSSQDENSEYLKCQQQTQVPIKQQNVELSQQISNSQHSELTQETTNQSFVQPKTEGIQNNKQIQDLALLLQQFLDL</sequence>
<dbReference type="InterPro" id="IPR001005">
    <property type="entry name" value="SANT/Myb"/>
</dbReference>
<proteinExistence type="predicted"/>
<evidence type="ECO:0000259" key="1">
    <source>
        <dbReference type="PROSITE" id="PS50090"/>
    </source>
</evidence>
<dbReference type="InterPro" id="IPR017884">
    <property type="entry name" value="SANT_dom"/>
</dbReference>
<dbReference type="PROSITE" id="PS50090">
    <property type="entry name" value="MYB_LIKE"/>
    <property type="match status" value="1"/>
</dbReference>
<keyword evidence="4" id="KW-1185">Reference proteome</keyword>
<accession>A0ABP1HDG8</accession>
<feature type="domain" description="SANT" evidence="2">
    <location>
        <begin position="32"/>
        <end position="60"/>
    </location>
</feature>
<protein>
    <recommendedName>
        <fullName evidence="5">Myb-like DNA-binding domain-containing protein</fullName>
    </recommendedName>
</protein>
<dbReference type="SMART" id="SM00717">
    <property type="entry name" value="SANT"/>
    <property type="match status" value="2"/>
</dbReference>
<evidence type="ECO:0000313" key="4">
    <source>
        <dbReference type="Proteomes" id="UP001642409"/>
    </source>
</evidence>
<dbReference type="PROSITE" id="PS51293">
    <property type="entry name" value="SANT"/>
    <property type="match status" value="1"/>
</dbReference>
<evidence type="ECO:0000259" key="2">
    <source>
        <dbReference type="PROSITE" id="PS51293"/>
    </source>
</evidence>
<feature type="domain" description="Myb-like" evidence="1">
    <location>
        <begin position="8"/>
        <end position="56"/>
    </location>
</feature>
<comment type="caution">
    <text evidence="3">The sequence shown here is derived from an EMBL/GenBank/DDBJ whole genome shotgun (WGS) entry which is preliminary data.</text>
</comment>
<name>A0ABP1HDG8_9EUKA</name>
<dbReference type="CDD" id="cd00167">
    <property type="entry name" value="SANT"/>
    <property type="match status" value="2"/>
</dbReference>
<evidence type="ECO:0000313" key="3">
    <source>
        <dbReference type="EMBL" id="CAL5991849.1"/>
    </source>
</evidence>
<dbReference type="Pfam" id="PF00249">
    <property type="entry name" value="Myb_DNA-binding"/>
    <property type="match status" value="2"/>
</dbReference>
<dbReference type="Proteomes" id="UP001642409">
    <property type="component" value="Unassembled WGS sequence"/>
</dbReference>
<dbReference type="Gene3D" id="1.10.10.60">
    <property type="entry name" value="Homeodomain-like"/>
    <property type="match status" value="2"/>
</dbReference>
<gene>
    <name evidence="3" type="ORF">HINF_LOCUS12291</name>
</gene>
<dbReference type="InterPro" id="IPR009057">
    <property type="entry name" value="Homeodomain-like_sf"/>
</dbReference>
<reference evidence="3 4" key="1">
    <citation type="submission" date="2024-07" db="EMBL/GenBank/DDBJ databases">
        <authorList>
            <person name="Akdeniz Z."/>
        </authorList>
    </citation>
    <scope>NUCLEOTIDE SEQUENCE [LARGE SCALE GENOMIC DNA]</scope>
</reference>
<organism evidence="3 4">
    <name type="scientific">Hexamita inflata</name>
    <dbReference type="NCBI Taxonomy" id="28002"/>
    <lineage>
        <taxon>Eukaryota</taxon>
        <taxon>Metamonada</taxon>
        <taxon>Diplomonadida</taxon>
        <taxon>Hexamitidae</taxon>
        <taxon>Hexamitinae</taxon>
        <taxon>Hexamita</taxon>
    </lineage>
</organism>
<evidence type="ECO:0008006" key="5">
    <source>
        <dbReference type="Google" id="ProtNLM"/>
    </source>
</evidence>